<dbReference type="GO" id="GO:0044331">
    <property type="term" value="P:cell-cell adhesion mediated by cadherin"/>
    <property type="evidence" value="ECO:0007669"/>
    <property type="project" value="TreeGrafter"/>
</dbReference>
<dbReference type="GO" id="GO:0007498">
    <property type="term" value="P:mesoderm development"/>
    <property type="evidence" value="ECO:0007669"/>
    <property type="project" value="UniProtKB-ARBA"/>
</dbReference>
<evidence type="ECO:0000256" key="18">
    <source>
        <dbReference type="ARBA" id="ARBA00023136"/>
    </source>
</evidence>
<evidence type="ECO:0000256" key="22">
    <source>
        <dbReference type="RuleBase" id="RU003318"/>
    </source>
</evidence>
<dbReference type="Gene3D" id="4.10.900.10">
    <property type="entry name" value="TCF3-CBD (Catenin binding domain)"/>
    <property type="match status" value="1"/>
</dbReference>
<dbReference type="GO" id="GO:0000902">
    <property type="term" value="P:cell morphogenesis"/>
    <property type="evidence" value="ECO:0007669"/>
    <property type="project" value="TreeGrafter"/>
</dbReference>
<dbReference type="Pfam" id="PF08758">
    <property type="entry name" value="Cadherin_pro"/>
    <property type="match status" value="2"/>
</dbReference>
<name>A0AAE0ULM3_9TELE</name>
<dbReference type="GO" id="GO:0042074">
    <property type="term" value="P:cell migration involved in gastrulation"/>
    <property type="evidence" value="ECO:0007669"/>
    <property type="project" value="UniProtKB-ARBA"/>
</dbReference>
<dbReference type="Proteomes" id="UP001274896">
    <property type="component" value="Unassembled WGS sequence"/>
</dbReference>
<evidence type="ECO:0000256" key="6">
    <source>
        <dbReference type="ARBA" id="ARBA00022475"/>
    </source>
</evidence>
<dbReference type="Pfam" id="PF00028">
    <property type="entry name" value="Cadherin"/>
    <property type="match status" value="10"/>
</dbReference>
<feature type="region of interest" description="Disordered" evidence="24">
    <location>
        <begin position="1762"/>
        <end position="1781"/>
    </location>
</feature>
<dbReference type="PROSITE" id="PS50268">
    <property type="entry name" value="CADHERIN_2"/>
    <property type="match status" value="11"/>
</dbReference>
<dbReference type="GO" id="GO:0007043">
    <property type="term" value="P:cell-cell junction assembly"/>
    <property type="evidence" value="ECO:0007669"/>
    <property type="project" value="TreeGrafter"/>
</dbReference>
<dbReference type="SMART" id="SM00112">
    <property type="entry name" value="CA"/>
    <property type="match status" value="10"/>
</dbReference>
<evidence type="ECO:0000256" key="1">
    <source>
        <dbReference type="ARBA" id="ARBA00004177"/>
    </source>
</evidence>
<keyword evidence="15" id="KW-0965">Cell junction</keyword>
<reference evidence="27" key="1">
    <citation type="submission" date="2023-06" db="EMBL/GenBank/DDBJ databases">
        <title>Male Hemibagrus guttatus genome.</title>
        <authorList>
            <person name="Bian C."/>
        </authorList>
    </citation>
    <scope>NUCLEOTIDE SEQUENCE</scope>
    <source>
        <strain evidence="27">Male_cb2023</strain>
        <tissue evidence="27">Muscle</tissue>
    </source>
</reference>
<dbReference type="PANTHER" id="PTHR24027">
    <property type="entry name" value="CADHERIN-23"/>
    <property type="match status" value="1"/>
</dbReference>
<dbReference type="GO" id="GO:0001841">
    <property type="term" value="P:neural tube formation"/>
    <property type="evidence" value="ECO:0007669"/>
    <property type="project" value="UniProtKB-ARBA"/>
</dbReference>
<evidence type="ECO:0000256" key="19">
    <source>
        <dbReference type="ARBA" id="ARBA00023180"/>
    </source>
</evidence>
<feature type="region of interest" description="Disordered" evidence="24">
    <location>
        <begin position="1528"/>
        <end position="1554"/>
    </location>
</feature>
<comment type="function">
    <text evidence="23">Cadherins are calcium-dependent cell adhesion proteins.</text>
</comment>
<dbReference type="InterPro" id="IPR002126">
    <property type="entry name" value="Cadherin-like_dom"/>
</dbReference>
<dbReference type="SMART" id="SM01055">
    <property type="entry name" value="Cadherin_pro"/>
    <property type="match status" value="2"/>
</dbReference>
<organism evidence="27 28">
    <name type="scientific">Hemibagrus guttatus</name>
    <dbReference type="NCBI Taxonomy" id="175788"/>
    <lineage>
        <taxon>Eukaryota</taxon>
        <taxon>Metazoa</taxon>
        <taxon>Chordata</taxon>
        <taxon>Craniata</taxon>
        <taxon>Vertebrata</taxon>
        <taxon>Euteleostomi</taxon>
        <taxon>Actinopterygii</taxon>
        <taxon>Neopterygii</taxon>
        <taxon>Teleostei</taxon>
        <taxon>Ostariophysi</taxon>
        <taxon>Siluriformes</taxon>
        <taxon>Bagridae</taxon>
        <taxon>Hemibagrus</taxon>
    </lineage>
</organism>
<dbReference type="FunFam" id="4.10.900.10:FF:000001">
    <property type="entry name" value="Cadherin 2"/>
    <property type="match status" value="1"/>
</dbReference>
<keyword evidence="18 25" id="KW-0472">Membrane</keyword>
<dbReference type="GO" id="GO:0030010">
    <property type="term" value="P:establishment of cell polarity"/>
    <property type="evidence" value="ECO:0007669"/>
    <property type="project" value="UniProtKB-ARBA"/>
</dbReference>
<feature type="domain" description="Cadherin" evidence="26">
    <location>
        <begin position="1080"/>
        <end position="1187"/>
    </location>
</feature>
<dbReference type="InterPro" id="IPR015919">
    <property type="entry name" value="Cadherin-like_sf"/>
</dbReference>
<dbReference type="GO" id="GO:0001764">
    <property type="term" value="P:neuron migration"/>
    <property type="evidence" value="ECO:0007669"/>
    <property type="project" value="UniProtKB-ARBA"/>
</dbReference>
<evidence type="ECO:0000256" key="8">
    <source>
        <dbReference type="ARBA" id="ARBA00022692"/>
    </source>
</evidence>
<feature type="domain" description="Cadherin" evidence="26">
    <location>
        <begin position="1300"/>
        <end position="1411"/>
    </location>
</feature>
<feature type="domain" description="Cadherin" evidence="26">
    <location>
        <begin position="293"/>
        <end position="404"/>
    </location>
</feature>
<feature type="compositionally biased region" description="Low complexity" evidence="24">
    <location>
        <begin position="1763"/>
        <end position="1775"/>
    </location>
</feature>
<keyword evidence="19" id="KW-0325">Glycoprotein</keyword>
<dbReference type="FunFam" id="2.60.40.60:FF:000022">
    <property type="entry name" value="Cadherin 2"/>
    <property type="match status" value="4"/>
</dbReference>
<evidence type="ECO:0000259" key="26">
    <source>
        <dbReference type="PROSITE" id="PS50268"/>
    </source>
</evidence>
<feature type="domain" description="Cadherin" evidence="26">
    <location>
        <begin position="544"/>
        <end position="664"/>
    </location>
</feature>
<evidence type="ECO:0000313" key="28">
    <source>
        <dbReference type="Proteomes" id="UP001274896"/>
    </source>
</evidence>
<dbReference type="PANTHER" id="PTHR24027:SF319">
    <property type="entry name" value="CADHERIN-1"/>
    <property type="match status" value="1"/>
</dbReference>
<evidence type="ECO:0000256" key="16">
    <source>
        <dbReference type="ARBA" id="ARBA00022989"/>
    </source>
</evidence>
<dbReference type="SUPFAM" id="SSF49313">
    <property type="entry name" value="Cadherin-like"/>
    <property type="match status" value="13"/>
</dbReference>
<dbReference type="PROSITE" id="PS00232">
    <property type="entry name" value="CADHERIN_1"/>
    <property type="match status" value="5"/>
</dbReference>
<evidence type="ECO:0000256" key="14">
    <source>
        <dbReference type="ARBA" id="ARBA00022889"/>
    </source>
</evidence>
<evidence type="ECO:0000256" key="2">
    <source>
        <dbReference type="ARBA" id="ARBA00004251"/>
    </source>
</evidence>
<feature type="domain" description="Cadherin" evidence="26">
    <location>
        <begin position="759"/>
        <end position="907"/>
    </location>
</feature>
<evidence type="ECO:0000256" key="20">
    <source>
        <dbReference type="ARBA" id="ARBA00023893"/>
    </source>
</evidence>
<dbReference type="GO" id="GO:0005768">
    <property type="term" value="C:endosome"/>
    <property type="evidence" value="ECO:0007669"/>
    <property type="project" value="UniProtKB-SubCell"/>
</dbReference>
<keyword evidence="8 22" id="KW-0812">Transmembrane</keyword>
<feature type="domain" description="Cadherin" evidence="26">
    <location>
        <begin position="1412"/>
        <end position="1519"/>
    </location>
</feature>
<dbReference type="InterPro" id="IPR000233">
    <property type="entry name" value="Cadherin_Y-type_LIR"/>
</dbReference>
<evidence type="ECO:0000256" key="10">
    <source>
        <dbReference type="ARBA" id="ARBA00022729"/>
    </source>
</evidence>
<evidence type="ECO:0000256" key="25">
    <source>
        <dbReference type="SAM" id="Phobius"/>
    </source>
</evidence>
<dbReference type="FunFam" id="2.60.40.60:FF:000011">
    <property type="entry name" value="Cadherin 1"/>
    <property type="match status" value="4"/>
</dbReference>
<evidence type="ECO:0000256" key="17">
    <source>
        <dbReference type="ARBA" id="ARBA00023034"/>
    </source>
</evidence>
<dbReference type="PRINTS" id="PR00205">
    <property type="entry name" value="CADHERIN"/>
</dbReference>
<keyword evidence="12" id="KW-0967">Endosome</keyword>
<keyword evidence="11" id="KW-0677">Repeat</keyword>
<dbReference type="InterPro" id="IPR039808">
    <property type="entry name" value="Cadherin"/>
</dbReference>
<feature type="non-terminal residue" evidence="27">
    <location>
        <position position="1"/>
    </location>
</feature>
<keyword evidence="13 21" id="KW-0106">Calcium</keyword>
<evidence type="ECO:0000256" key="24">
    <source>
        <dbReference type="SAM" id="MobiDB-lite"/>
    </source>
</evidence>
<sequence>RTIFTALYCIWFNKTHFIKVSRFRDQMESASSVKWAVVICLIQVLWCGIGESQPCSPGFGSDLFLFKVPREQLQRGTRIGTIVFNDCSGRTHIDFTPTGTEFHVDSDGTVTLKGQVTLHNGHKMFSVHAWDSKGKKHTALVRVEHQADHHLEQHEDVDEIISAQKESTLLLEFPKSGGLRRRKREWVIPPVRILENDRGDFPKALVQIKSSYAKETKMVYRITGVGADEPPVGLFTIDKYTGQMYVSKPLDRELKDKYELQVHVKSITDSIVEPAMEVIVEVLDMNDNNPIFTQNPFLGSVPEASKIGYEFMTVSATDADDPNSYNADIRYSIISQNPQTPNPNMFAINPISGAIRVNSAGLDREANREYTLEIQAADMKGEGRPVPGKVVITVEDSNDNAPAFSQPLALDYENNNKFTLLVAVENEVPFATPLPTSTATVIVNVLDKKRPWLIPPVQVSENEQGPFPKEIAQIKPIHAKTSEVKYSINGRGANLPPVGLFLMDKNTGKLSVSGPLDRETKDEYVIVELIILVVDQNDNKPVFTQSPFTGTVSDASEIGYPFMTISATDADDPLNTDNADIRYSIISQVPPEPKPNMFAINPISGVIQVNAKGLDFSKHSKYVLKIQATDMQGNGVSSIEDAVISITDNKDVTVTGMWEISPICFPENARGPFPKQLVKLKSSQAKQTKIAYRLTGEGADQAPVGLFTVDKDNGWLSVTKHLDRETKHEYVLQAHTDGDQPIEITICVIDQNDNKPVFTQDRFLGSVPAASKAGFKFLTISATDADDPKTQNSNIRYSIISQNPALPQPNMFEINPVSGEIQVKSEGFDREKYPEYILEVQAADMQGLAQICSSTTAPVHKVMSRILWKNFIALHRALTSTPVNVSFPEEQVLCGGYVDSTPCSPAFESDLFVLTVHRRHLPRGTRLGTVVFNDCDLRTRTVFETTDKRFHVESDGTVKMNRQVTLHDGHKRFSVHAWDSKGKKHTVLVRVEHQGSANHNHVQQEDVGASEPEQDEPYGRNKSVIKDVFDIINSFTNKRMDPYQKHEFIVFMHLEKEGQKESTLLLEFPKSGGLRRRKREWVIPPVRILENERGDFPKALVQIKSSYAKETKMVYRITGVGADEPPVGLFTIDKYTGQMYVSKPLDRELKDKYELQAHAKSITDSIVEPAMEVIVEVLDMNDNNPIFTQNPFLGSVPEASKIGYEFMTVSATDADDPNTDNADIRYTIVSQNPQTPNPNMFAINPISGAIRVNSAGLDREANREYTLEIQAADMKGEGRAVPGKVVITVEDSNDNAPAFSQPLYNVSVPEDKVGALVAKLPVTDGDEPQSSAWAAKFRIVNGDTGGFFNISTGPNKQEGIITTVKALDYENNNKFTLLVAVENEVPFATPLPTSTATVIVNVLDVNEAPVFEPKEKIIFKPEDVAVDGELTVYTATDPDTNKNQKITYRVGLEPAGWLKVNPDTGLISVKSPMDRESTFVKDGKYRAQILAVDDDVLPATGTGTLIIELEDVNDNAPSIEERDLRICNKDSPPRTLSVSDNDGPGNTSPFSVELQGDGRNNWTARMNDSKTGIVLSLKTQLQQGRYSVILRVYDNQRHSQDNVVEVEVCDCTGTDVQCKDLRGAAIGFPAVLGILGAVLALLLLLLLLLLFLKRKGTKKEQPLINDDDIRDNVYYYDEEGGGEDDQDYDLSVLHRGLDNRPDVFRNDVVPTFMPAPQYRPRPANPEEIGTFIDDNLKAADNDPTAPPYDSLLVFDYEGGGSEAGSLSSLNSSNSGDQDFDRVAEWGPRFKKLADMYGGGED</sequence>
<comment type="subcellular location">
    <subcellularLocation>
        <location evidence="4">Cell junction</location>
        <location evidence="4">Adherens junction</location>
    </subcellularLocation>
    <subcellularLocation>
        <location evidence="2 22">Cell membrane</location>
        <topology evidence="2 22">Single-pass type I membrane protein</topology>
    </subcellularLocation>
    <subcellularLocation>
        <location evidence="3">Cytoplasm</location>
    </subcellularLocation>
    <subcellularLocation>
        <location evidence="1">Endosome</location>
    </subcellularLocation>
    <subcellularLocation>
        <location evidence="5">Golgi apparatus</location>
        <location evidence="5">trans-Golgi network</location>
    </subcellularLocation>
</comment>
<dbReference type="GO" id="GO:0016339">
    <property type="term" value="P:calcium-dependent cell-cell adhesion via plasma membrane cell adhesion molecules"/>
    <property type="evidence" value="ECO:0007669"/>
    <property type="project" value="TreeGrafter"/>
</dbReference>
<evidence type="ECO:0000256" key="11">
    <source>
        <dbReference type="ARBA" id="ARBA00022737"/>
    </source>
</evidence>
<keyword evidence="7" id="KW-0963">Cytoplasm</keyword>
<dbReference type="InterPro" id="IPR014868">
    <property type="entry name" value="Cadherin_pro_dom"/>
</dbReference>
<evidence type="ECO:0000256" key="23">
    <source>
        <dbReference type="RuleBase" id="RU004357"/>
    </source>
</evidence>
<evidence type="ECO:0000313" key="27">
    <source>
        <dbReference type="EMBL" id="KAK3509913.1"/>
    </source>
</evidence>
<dbReference type="FunFam" id="2.60.40.60:FF:000019">
    <property type="entry name" value="Cadherin 2"/>
    <property type="match status" value="1"/>
</dbReference>
<feature type="domain" description="Cadherin" evidence="26">
    <location>
        <begin position="410"/>
        <end position="458"/>
    </location>
</feature>
<evidence type="ECO:0000256" key="5">
    <source>
        <dbReference type="ARBA" id="ARBA00004601"/>
    </source>
</evidence>
<dbReference type="GO" id="GO:0016342">
    <property type="term" value="C:catenin complex"/>
    <property type="evidence" value="ECO:0007669"/>
    <property type="project" value="TreeGrafter"/>
</dbReference>
<dbReference type="Pfam" id="PF01049">
    <property type="entry name" value="CADH_Y-type_LIR"/>
    <property type="match status" value="1"/>
</dbReference>
<accession>A0AAE0ULM3</accession>
<dbReference type="CDD" id="cd11304">
    <property type="entry name" value="Cadherin_repeat"/>
    <property type="match status" value="7"/>
</dbReference>
<feature type="transmembrane region" description="Helical" evidence="25">
    <location>
        <begin position="1626"/>
        <end position="1652"/>
    </location>
</feature>
<dbReference type="EMBL" id="JAUCMX010000026">
    <property type="protein sequence ID" value="KAK3509913.1"/>
    <property type="molecule type" value="Genomic_DNA"/>
</dbReference>
<feature type="domain" description="Cadherin" evidence="26">
    <location>
        <begin position="689"/>
        <end position="758"/>
    </location>
</feature>
<dbReference type="InterPro" id="IPR027397">
    <property type="entry name" value="Catenin-bd_sf"/>
</dbReference>
<evidence type="ECO:0000256" key="3">
    <source>
        <dbReference type="ARBA" id="ARBA00004496"/>
    </source>
</evidence>
<feature type="region of interest" description="Disordered" evidence="24">
    <location>
        <begin position="995"/>
        <end position="1019"/>
    </location>
</feature>
<dbReference type="GO" id="GO:0007398">
    <property type="term" value="P:ectoderm development"/>
    <property type="evidence" value="ECO:0007669"/>
    <property type="project" value="UniProtKB-ARBA"/>
</dbReference>
<feature type="domain" description="Cadherin" evidence="26">
    <location>
        <begin position="1188"/>
        <end position="1299"/>
    </location>
</feature>
<evidence type="ECO:0000256" key="12">
    <source>
        <dbReference type="ARBA" id="ARBA00022753"/>
    </source>
</evidence>
<keyword evidence="10" id="KW-0732">Signal</keyword>
<keyword evidence="9" id="KW-0479">Metal-binding</keyword>
<evidence type="ECO:0000256" key="4">
    <source>
        <dbReference type="ARBA" id="ARBA00004536"/>
    </source>
</evidence>
<evidence type="ECO:0000256" key="15">
    <source>
        <dbReference type="ARBA" id="ARBA00022949"/>
    </source>
</evidence>
<dbReference type="Gene3D" id="2.60.40.60">
    <property type="entry name" value="Cadherins"/>
    <property type="match status" value="13"/>
</dbReference>
<evidence type="ECO:0000256" key="9">
    <source>
        <dbReference type="ARBA" id="ARBA00022723"/>
    </source>
</evidence>
<dbReference type="GO" id="GO:0034332">
    <property type="term" value="P:adherens junction organization"/>
    <property type="evidence" value="ECO:0007669"/>
    <property type="project" value="UniProtKB-ARBA"/>
</dbReference>
<proteinExistence type="predicted"/>
<dbReference type="FunFam" id="2.60.40.60:FF:000191">
    <property type="entry name" value="Cadherin 1"/>
    <property type="match status" value="2"/>
</dbReference>
<dbReference type="FunFam" id="2.60.40.60:FF:000031">
    <property type="entry name" value="Cadherin 3"/>
    <property type="match status" value="1"/>
</dbReference>
<keyword evidence="28" id="KW-1185">Reference proteome</keyword>
<dbReference type="GO" id="GO:0045296">
    <property type="term" value="F:cadherin binding"/>
    <property type="evidence" value="ECO:0007669"/>
    <property type="project" value="TreeGrafter"/>
</dbReference>
<evidence type="ECO:0000256" key="13">
    <source>
        <dbReference type="ARBA" id="ARBA00022837"/>
    </source>
</evidence>
<evidence type="ECO:0000256" key="7">
    <source>
        <dbReference type="ARBA" id="ARBA00022490"/>
    </source>
</evidence>
<dbReference type="GO" id="GO:0005509">
    <property type="term" value="F:calcium ion binding"/>
    <property type="evidence" value="ECO:0007669"/>
    <property type="project" value="UniProtKB-UniRule"/>
</dbReference>
<keyword evidence="6" id="KW-1003">Cell membrane</keyword>
<dbReference type="GO" id="GO:0055113">
    <property type="term" value="P:epiboly involved in gastrulation with mouth forming second"/>
    <property type="evidence" value="ECO:0007669"/>
    <property type="project" value="UniProtKB-ARBA"/>
</dbReference>
<dbReference type="GO" id="GO:0005912">
    <property type="term" value="C:adherens junction"/>
    <property type="evidence" value="ECO:0007669"/>
    <property type="project" value="UniProtKB-SubCell"/>
</dbReference>
<dbReference type="GO" id="GO:0005794">
    <property type="term" value="C:Golgi apparatus"/>
    <property type="evidence" value="ECO:0007669"/>
    <property type="project" value="UniProtKB-SubCell"/>
</dbReference>
<dbReference type="GO" id="GO:0007156">
    <property type="term" value="P:homophilic cell adhesion via plasma membrane adhesion molecules"/>
    <property type="evidence" value="ECO:0007669"/>
    <property type="project" value="InterPro"/>
</dbReference>
<dbReference type="GO" id="GO:0060027">
    <property type="term" value="P:convergent extension involved in gastrulation"/>
    <property type="evidence" value="ECO:0007669"/>
    <property type="project" value="UniProtKB-ARBA"/>
</dbReference>
<feature type="domain" description="Cadherin" evidence="26">
    <location>
        <begin position="457"/>
        <end position="543"/>
    </location>
</feature>
<dbReference type="InterPro" id="IPR020894">
    <property type="entry name" value="Cadherin_CS"/>
</dbReference>
<feature type="domain" description="Cadherin" evidence="26">
    <location>
        <begin position="191"/>
        <end position="292"/>
    </location>
</feature>
<keyword evidence="14 22" id="KW-0130">Cell adhesion</keyword>
<gene>
    <name evidence="27" type="ORF">QTP70_019391</name>
</gene>
<feature type="compositionally biased region" description="Polar residues" evidence="24">
    <location>
        <begin position="1534"/>
        <end position="1550"/>
    </location>
</feature>
<protein>
    <recommendedName>
        <fullName evidence="20">Cadherin-1</fullName>
    </recommendedName>
</protein>
<keyword evidence="16 25" id="KW-1133">Transmembrane helix</keyword>
<dbReference type="FunFam" id="2.60.40.60:FF:000095">
    <property type="entry name" value="Cadherin 13"/>
    <property type="match status" value="1"/>
</dbReference>
<keyword evidence="17" id="KW-0333">Golgi apparatus</keyword>
<evidence type="ECO:0000256" key="21">
    <source>
        <dbReference type="PROSITE-ProRule" id="PRU00043"/>
    </source>
</evidence>
<dbReference type="GO" id="GO:0008013">
    <property type="term" value="F:beta-catenin binding"/>
    <property type="evidence" value="ECO:0007669"/>
    <property type="project" value="TreeGrafter"/>
</dbReference>
<comment type="caution">
    <text evidence="27">The sequence shown here is derived from an EMBL/GenBank/DDBJ whole genome shotgun (WGS) entry which is preliminary data.</text>
</comment>